<dbReference type="Proteomes" id="UP000034591">
    <property type="component" value="Unassembled WGS sequence"/>
</dbReference>
<comment type="caution">
    <text evidence="1">The sequence shown here is derived from an EMBL/GenBank/DDBJ whole genome shotgun (WGS) entry which is preliminary data.</text>
</comment>
<dbReference type="SUPFAM" id="SSF109604">
    <property type="entry name" value="HD-domain/PDEase-like"/>
    <property type="match status" value="1"/>
</dbReference>
<dbReference type="STRING" id="1618545.US53_C0019G0040"/>
<proteinExistence type="predicted"/>
<sequence>MLRVSGIASIICDNFEKTIDKRSIISACLLHDMGNIIKFPLGSIPELIGPKGLKYWKNIQKEYTKKYGVDENRATYCITNELNITNKIDILIKQFGFSEAKNTFKISDYEFKIGPYSDHRTNPFGVRRLEERFIDLKTRYASKLQINNRDVEFENLCIYWNEIEKQIFARCKIKPEDITEEIVEPFFEELRNFIIETNI</sequence>
<dbReference type="AlphaFoldDB" id="A0A0G0H5J5"/>
<name>A0A0G0H5J5_9BACT</name>
<gene>
    <name evidence="1" type="ORF">US53_C0019G0040</name>
</gene>
<evidence type="ECO:0008006" key="3">
    <source>
        <dbReference type="Google" id="ProtNLM"/>
    </source>
</evidence>
<organism evidence="1 2">
    <name type="scientific">Candidatus Woesebacteria bacterium GW2011_GWA1_37_7</name>
    <dbReference type="NCBI Taxonomy" id="1618545"/>
    <lineage>
        <taxon>Bacteria</taxon>
        <taxon>Candidatus Woeseibacteriota</taxon>
    </lineage>
</organism>
<dbReference type="EMBL" id="LBTI01000019">
    <property type="protein sequence ID" value="KKQ37412.1"/>
    <property type="molecule type" value="Genomic_DNA"/>
</dbReference>
<evidence type="ECO:0000313" key="2">
    <source>
        <dbReference type="Proteomes" id="UP000034591"/>
    </source>
</evidence>
<accession>A0A0G0H5J5</accession>
<reference evidence="1 2" key="1">
    <citation type="journal article" date="2015" name="Nature">
        <title>rRNA introns, odd ribosomes, and small enigmatic genomes across a large radiation of phyla.</title>
        <authorList>
            <person name="Brown C.T."/>
            <person name="Hug L.A."/>
            <person name="Thomas B.C."/>
            <person name="Sharon I."/>
            <person name="Castelle C.J."/>
            <person name="Singh A."/>
            <person name="Wilkins M.J."/>
            <person name="Williams K.H."/>
            <person name="Banfield J.F."/>
        </authorList>
    </citation>
    <scope>NUCLEOTIDE SEQUENCE [LARGE SCALE GENOMIC DNA]</scope>
</reference>
<evidence type="ECO:0000313" key="1">
    <source>
        <dbReference type="EMBL" id="KKQ37412.1"/>
    </source>
</evidence>
<protein>
    <recommendedName>
        <fullName evidence="3">HD domain-containing protein</fullName>
    </recommendedName>
</protein>